<keyword evidence="4" id="KW-0964">Secreted</keyword>
<dbReference type="InterPro" id="IPR010930">
    <property type="entry name" value="Flg_bb/hook_C_dom"/>
</dbReference>
<reference evidence="8" key="1">
    <citation type="submission" date="2016-10" db="EMBL/GenBank/DDBJ databases">
        <title>Sequence of Gallionella enrichment culture.</title>
        <authorList>
            <person name="Poehlein A."/>
            <person name="Muehling M."/>
            <person name="Daniel R."/>
        </authorList>
    </citation>
    <scope>NUCLEOTIDE SEQUENCE</scope>
</reference>
<comment type="caution">
    <text evidence="8">The sequence shown here is derived from an EMBL/GenBank/DDBJ whole genome shotgun (WGS) entry which is preliminary data.</text>
</comment>
<keyword evidence="8" id="KW-0969">Cilium</keyword>
<proteinExistence type="inferred from homology"/>
<dbReference type="Pfam" id="PF06429">
    <property type="entry name" value="Flg_bbr_C"/>
    <property type="match status" value="1"/>
</dbReference>
<dbReference type="GO" id="GO:0005198">
    <property type="term" value="F:structural molecule activity"/>
    <property type="evidence" value="ECO:0007669"/>
    <property type="project" value="InterPro"/>
</dbReference>
<dbReference type="GO" id="GO:0044780">
    <property type="term" value="P:bacterial-type flagellum assembly"/>
    <property type="evidence" value="ECO:0007669"/>
    <property type="project" value="InterPro"/>
</dbReference>
<dbReference type="PANTHER" id="PTHR30033">
    <property type="entry name" value="FLAGELLAR HOOK-ASSOCIATED PROTEIN 1"/>
    <property type="match status" value="1"/>
</dbReference>
<evidence type="ECO:0000259" key="6">
    <source>
        <dbReference type="Pfam" id="PF06429"/>
    </source>
</evidence>
<keyword evidence="5" id="KW-0975">Bacterial flagellum</keyword>
<keyword evidence="8" id="KW-0966">Cell projection</keyword>
<protein>
    <submittedName>
        <fullName evidence="8">Flagellar hook-associated protein 1</fullName>
    </submittedName>
</protein>
<accession>A0A1J5TFC6</accession>
<dbReference type="AlphaFoldDB" id="A0A1J5TFC6"/>
<gene>
    <name evidence="8" type="primary">flgK_1</name>
    <name evidence="8" type="ORF">GALL_11430</name>
</gene>
<comment type="subcellular location">
    <subcellularLocation>
        <location evidence="1">Bacterial flagellum</location>
    </subcellularLocation>
    <subcellularLocation>
        <location evidence="2">Secreted</location>
    </subcellularLocation>
</comment>
<dbReference type="EMBL" id="MLJW01000002">
    <property type="protein sequence ID" value="OIR18803.1"/>
    <property type="molecule type" value="Genomic_DNA"/>
</dbReference>
<feature type="domain" description="Flagellar hook-associated protein FlgK helical" evidence="7">
    <location>
        <begin position="117"/>
        <end position="326"/>
    </location>
</feature>
<dbReference type="InterPro" id="IPR053927">
    <property type="entry name" value="FlgK_helical"/>
</dbReference>
<organism evidence="8">
    <name type="scientific">mine drainage metagenome</name>
    <dbReference type="NCBI Taxonomy" id="410659"/>
    <lineage>
        <taxon>unclassified sequences</taxon>
        <taxon>metagenomes</taxon>
        <taxon>ecological metagenomes</taxon>
    </lineage>
</organism>
<evidence type="ECO:0000256" key="5">
    <source>
        <dbReference type="ARBA" id="ARBA00023143"/>
    </source>
</evidence>
<evidence type="ECO:0000256" key="3">
    <source>
        <dbReference type="ARBA" id="ARBA00009677"/>
    </source>
</evidence>
<evidence type="ECO:0000256" key="1">
    <source>
        <dbReference type="ARBA" id="ARBA00004365"/>
    </source>
</evidence>
<dbReference type="InterPro" id="IPR002371">
    <property type="entry name" value="FlgK"/>
</dbReference>
<sequence>MSGIFASLTNAVNALSAQQIGLETAGKNMANVNNANYARERVVISSLGTVMTSEGPESLGVQAQGVVQLRDSILDQQVARETAITSQLTSLQSALQNAQAGLGETLNLSQSNNNGTTGGNGMAESLSNFFTTFTSLAANTTDVGERQTLLQTASTLTDQFQLTDSRLAQVQADQTTRIKSDVDSANSLLSQIGSLNTQISQFEVNNPGGATDLRDSRQADLESLAQKMGFETRPQPGASGQIQVYTKDSSGNEILLVNSGSAATLSYDTNATTITATPAGGGPTATVAFSSGSIKGEFDARDTYVAGLRTNLDNMAKQLVTSVNSIYDPSGTNSFFTPTGTTAATIQVNPSVTAANLIAGTGSAGDNSIALGIANLANHTFSTAGGDSIDGTFSQYVNNTVTGFGQTLSGVNSQLTDQQSIQSMVTSQRDAVSGVSLDEEMTDLMKYQRAYQASSRMISTLNSLLDTVVNLGK</sequence>
<feature type="domain" description="Flagellar basal-body/hook protein C-terminal" evidence="6">
    <location>
        <begin position="432"/>
        <end position="471"/>
    </location>
</feature>
<dbReference type="GO" id="GO:0009424">
    <property type="term" value="C:bacterial-type flagellum hook"/>
    <property type="evidence" value="ECO:0007669"/>
    <property type="project" value="InterPro"/>
</dbReference>
<evidence type="ECO:0000256" key="4">
    <source>
        <dbReference type="ARBA" id="ARBA00022525"/>
    </source>
</evidence>
<evidence type="ECO:0000256" key="2">
    <source>
        <dbReference type="ARBA" id="ARBA00004613"/>
    </source>
</evidence>
<name>A0A1J5TFC6_9ZZZZ</name>
<dbReference type="NCBIfam" id="TIGR02492">
    <property type="entry name" value="flgK_ends"/>
    <property type="match status" value="1"/>
</dbReference>
<evidence type="ECO:0000313" key="8">
    <source>
        <dbReference type="EMBL" id="OIR18803.1"/>
    </source>
</evidence>
<keyword evidence="8" id="KW-0282">Flagellum</keyword>
<dbReference type="PANTHER" id="PTHR30033:SF1">
    <property type="entry name" value="FLAGELLAR HOOK-ASSOCIATED PROTEIN 1"/>
    <property type="match status" value="1"/>
</dbReference>
<dbReference type="GO" id="GO:0005576">
    <property type="term" value="C:extracellular region"/>
    <property type="evidence" value="ECO:0007669"/>
    <property type="project" value="UniProtKB-SubCell"/>
</dbReference>
<dbReference type="SUPFAM" id="SSF64518">
    <property type="entry name" value="Phase 1 flagellin"/>
    <property type="match status" value="1"/>
</dbReference>
<comment type="similarity">
    <text evidence="3">Belongs to the flagella basal body rod proteins family.</text>
</comment>
<dbReference type="Pfam" id="PF22638">
    <property type="entry name" value="FlgK_D1"/>
    <property type="match status" value="1"/>
</dbReference>
<evidence type="ECO:0000259" key="7">
    <source>
        <dbReference type="Pfam" id="PF22638"/>
    </source>
</evidence>